<keyword evidence="2" id="KW-1185">Reference proteome</keyword>
<dbReference type="OrthoDB" id="4332121at2"/>
<accession>A0A1Z1W521</accession>
<protein>
    <submittedName>
        <fullName evidence="1">Uncharacterized protein</fullName>
    </submittedName>
</protein>
<gene>
    <name evidence="1" type="ORF">SMD44_00913</name>
</gene>
<name>A0A1Z1W521_9ACTN</name>
<organism evidence="1 2">
    <name type="scientific">Streptomyces alboflavus</name>
    <dbReference type="NCBI Taxonomy" id="67267"/>
    <lineage>
        <taxon>Bacteria</taxon>
        <taxon>Bacillati</taxon>
        <taxon>Actinomycetota</taxon>
        <taxon>Actinomycetes</taxon>
        <taxon>Kitasatosporales</taxon>
        <taxon>Streptomycetaceae</taxon>
        <taxon>Streptomyces</taxon>
    </lineage>
</organism>
<evidence type="ECO:0000313" key="1">
    <source>
        <dbReference type="EMBL" id="ARX81515.1"/>
    </source>
</evidence>
<dbReference type="EMBL" id="CP021748">
    <property type="protein sequence ID" value="ARX81515.1"/>
    <property type="molecule type" value="Genomic_DNA"/>
</dbReference>
<proteinExistence type="predicted"/>
<reference evidence="1 2" key="1">
    <citation type="submission" date="2017-05" db="EMBL/GenBank/DDBJ databases">
        <title>Streptomyces alboflavus Genome sequencing and assembly.</title>
        <authorList>
            <person name="Wang Y."/>
            <person name="Du B."/>
            <person name="Ding Y."/>
            <person name="Liu H."/>
            <person name="Hou Q."/>
            <person name="Liu K."/>
            <person name="Wang C."/>
            <person name="Yao L."/>
        </authorList>
    </citation>
    <scope>NUCLEOTIDE SEQUENCE [LARGE SCALE GENOMIC DNA]</scope>
    <source>
        <strain evidence="1 2">MDJK44</strain>
    </source>
</reference>
<dbReference type="AlphaFoldDB" id="A0A1Z1W521"/>
<dbReference type="KEGG" id="salf:SMD44_00913"/>
<dbReference type="Proteomes" id="UP000195880">
    <property type="component" value="Chromosome"/>
</dbReference>
<dbReference type="RefSeq" id="WP_087882923.1">
    <property type="nucleotide sequence ID" value="NZ_CP021748.1"/>
</dbReference>
<sequence length="335" mass="34457">MPEPSTTRLGLYKPLNDGSELVNVQTDLNQNWDKVDLAAGLQIVTSSTRPSSPYPGKAIAESDTSYRSYFSNGTSPASASWVQIPNSSSTFNADLDLTSGRQVNIGASSSGASLAVVNAATTTDAISLRVTGDTQSRFLVDTDGTLNWGPGGSSAADAVLARSGTAALALTGSLTASGALAASNFPAGAWSTYTPAWTTSTGSNTPSLGNATVTASYTKIGRTVIVSFSITFGSTTNFGGGGTSDNWRFSLPVEAEHTPECAGMAEINDASSIGAVAVCRVNLVTTGTFQLQNSSGRADAVAMTSPNWGIIDSVSPWTWAQNDAIRGTFIYEAAS</sequence>
<evidence type="ECO:0000313" key="2">
    <source>
        <dbReference type="Proteomes" id="UP000195880"/>
    </source>
</evidence>